<keyword evidence="19 32" id="KW-0067">ATP-binding</keyword>
<dbReference type="STRING" id="84645.A0A498LJP7"/>
<evidence type="ECO:0000256" key="17">
    <source>
        <dbReference type="ARBA" id="ARBA00022786"/>
    </source>
</evidence>
<keyword evidence="39" id="KW-1185">Reference proteome</keyword>
<dbReference type="FunFam" id="3.40.50.1000:FF:000023">
    <property type="entry name" value="Phospholipid-transporting ATPase"/>
    <property type="match status" value="1"/>
</dbReference>
<feature type="binding site" evidence="33">
    <location>
        <position position="949"/>
    </location>
    <ligand>
        <name>Mg(2+)</name>
        <dbReference type="ChEBI" id="CHEBI:18420"/>
    </ligand>
</feature>
<dbReference type="PROSITE" id="PS00154">
    <property type="entry name" value="ATPASE_E1_E2"/>
    <property type="match status" value="1"/>
</dbReference>
<evidence type="ECO:0000256" key="6">
    <source>
        <dbReference type="ARBA" id="ARBA00004906"/>
    </source>
</evidence>
<evidence type="ECO:0000256" key="22">
    <source>
        <dbReference type="ARBA" id="ARBA00022967"/>
    </source>
</evidence>
<keyword evidence="15 32" id="KW-0547">Nucleotide-binding</keyword>
<dbReference type="SUPFAM" id="SSF81660">
    <property type="entry name" value="Metal cation-transporting ATPase, ATP-binding domain N"/>
    <property type="match status" value="1"/>
</dbReference>
<dbReference type="InterPro" id="IPR000569">
    <property type="entry name" value="HECT_dom"/>
</dbReference>
<dbReference type="InterPro" id="IPR023214">
    <property type="entry name" value="HAD_sf"/>
</dbReference>
<proteinExistence type="inferred from homology"/>
<feature type="active site" description="4-aspartylphosphate intermediate" evidence="31">
    <location>
        <position position="420"/>
    </location>
</feature>
<keyword evidence="17 34" id="KW-0833">Ubl conjugation pathway</keyword>
<dbReference type="SUPFAM" id="SSF81653">
    <property type="entry name" value="Calcium ATPase, transduction domain A"/>
    <property type="match status" value="1"/>
</dbReference>
<dbReference type="FunFam" id="3.90.1750.10:FF:000008">
    <property type="entry name" value="Putative ubiquitin-protein ligase E3A"/>
    <property type="match status" value="1"/>
</dbReference>
<evidence type="ECO:0000256" key="19">
    <source>
        <dbReference type="ARBA" id="ARBA00022840"/>
    </source>
</evidence>
<dbReference type="InterPro" id="IPR006539">
    <property type="entry name" value="P-type_ATPase_IV"/>
</dbReference>
<dbReference type="PANTHER" id="PTHR24092">
    <property type="entry name" value="PROBABLE PHOSPHOLIPID-TRANSPORTING ATPASE"/>
    <property type="match status" value="1"/>
</dbReference>
<feature type="region of interest" description="Disordered" evidence="35">
    <location>
        <begin position="609"/>
        <end position="665"/>
    </location>
</feature>
<feature type="transmembrane region" description="Helical" evidence="36">
    <location>
        <begin position="1149"/>
        <end position="1169"/>
    </location>
</feature>
<dbReference type="SUPFAM" id="SSF81665">
    <property type="entry name" value="Calcium ATPase, transmembrane domain M"/>
    <property type="match status" value="1"/>
</dbReference>
<comment type="caution">
    <text evidence="38">The sequence shown here is derived from an EMBL/GenBank/DDBJ whole genome shotgun (WGS) entry which is preliminary data.</text>
</comment>
<dbReference type="GO" id="GO:0048513">
    <property type="term" value="P:animal organ development"/>
    <property type="evidence" value="ECO:0007669"/>
    <property type="project" value="UniProtKB-ARBA"/>
</dbReference>
<dbReference type="FunFam" id="3.90.1750.10:FF:000026">
    <property type="entry name" value="E3 ubiquitin-protein ligase HACE1"/>
    <property type="match status" value="1"/>
</dbReference>
<feature type="binding site" evidence="32">
    <location>
        <position position="929"/>
    </location>
    <ligand>
        <name>ATP</name>
        <dbReference type="ChEBI" id="CHEBI:30616"/>
    </ligand>
</feature>
<dbReference type="GO" id="GO:0030518">
    <property type="term" value="P:nuclear receptor-mediated steroid hormone signaling pathway"/>
    <property type="evidence" value="ECO:0007669"/>
    <property type="project" value="UniProtKB-ARBA"/>
</dbReference>
<organism evidence="38 39">
    <name type="scientific">Labeo rohita</name>
    <name type="common">Indian major carp</name>
    <name type="synonym">Cyprinus rohita</name>
    <dbReference type="NCBI Taxonomy" id="84645"/>
    <lineage>
        <taxon>Eukaryota</taxon>
        <taxon>Metazoa</taxon>
        <taxon>Chordata</taxon>
        <taxon>Craniata</taxon>
        <taxon>Vertebrata</taxon>
        <taxon>Euteleostomi</taxon>
        <taxon>Actinopterygii</taxon>
        <taxon>Neopterygii</taxon>
        <taxon>Teleostei</taxon>
        <taxon>Ostariophysi</taxon>
        <taxon>Cypriniformes</taxon>
        <taxon>Cyprinidae</taxon>
        <taxon>Labeoninae</taxon>
        <taxon>Labeonini</taxon>
        <taxon>Labeo</taxon>
    </lineage>
</organism>
<keyword evidence="12" id="KW-0808">Transferase</keyword>
<feature type="binding site" evidence="32">
    <location>
        <position position="803"/>
    </location>
    <ligand>
        <name>ATP</name>
        <dbReference type="ChEBI" id="CHEBI:30616"/>
    </ligand>
</feature>
<evidence type="ECO:0000256" key="30">
    <source>
        <dbReference type="ARBA" id="ARBA00077264"/>
    </source>
</evidence>
<dbReference type="SUPFAM" id="SSF56784">
    <property type="entry name" value="HAD-like"/>
    <property type="match status" value="1"/>
</dbReference>
<feature type="region of interest" description="Disordered" evidence="35">
    <location>
        <begin position="1587"/>
        <end position="1637"/>
    </location>
</feature>
<feature type="binding site" evidence="32">
    <location>
        <position position="953"/>
    </location>
    <ligand>
        <name>ATP</name>
        <dbReference type="ChEBI" id="CHEBI:30616"/>
    </ligand>
</feature>
<dbReference type="GO" id="GO:0048731">
    <property type="term" value="P:system development"/>
    <property type="evidence" value="ECO:0007669"/>
    <property type="project" value="UniProtKB-ARBA"/>
</dbReference>
<keyword evidence="18" id="KW-0862">Zinc</keyword>
<feature type="binding site" evidence="32">
    <location>
        <position position="923"/>
    </location>
    <ligand>
        <name>ATP</name>
        <dbReference type="ChEBI" id="CHEBI:30616"/>
    </ligand>
</feature>
<feature type="binding site" evidence="33">
    <location>
        <position position="422"/>
    </location>
    <ligand>
        <name>Mg(2+)</name>
        <dbReference type="ChEBI" id="CHEBI:18420"/>
    </ligand>
</feature>
<evidence type="ECO:0000256" key="14">
    <source>
        <dbReference type="ARBA" id="ARBA00022723"/>
    </source>
</evidence>
<dbReference type="InterPro" id="IPR042556">
    <property type="entry name" value="AZUL_sf"/>
</dbReference>
<feature type="transmembrane region" description="Helical" evidence="36">
    <location>
        <begin position="303"/>
        <end position="328"/>
    </location>
</feature>
<dbReference type="SUPFAM" id="SSF56204">
    <property type="entry name" value="Hect, E3 ligase catalytic domain"/>
    <property type="match status" value="1"/>
</dbReference>
<keyword evidence="22" id="KW-1278">Translocase</keyword>
<dbReference type="GO" id="GO:0005886">
    <property type="term" value="C:plasma membrane"/>
    <property type="evidence" value="ECO:0007669"/>
    <property type="project" value="TreeGrafter"/>
</dbReference>
<evidence type="ECO:0000256" key="29">
    <source>
        <dbReference type="ARBA" id="ARBA00077235"/>
    </source>
</evidence>
<keyword evidence="38" id="KW-0436">Ligase</keyword>
<evidence type="ECO:0000256" key="18">
    <source>
        <dbReference type="ARBA" id="ARBA00022833"/>
    </source>
</evidence>
<dbReference type="GO" id="GO:0045332">
    <property type="term" value="P:phospholipid translocation"/>
    <property type="evidence" value="ECO:0007669"/>
    <property type="project" value="TreeGrafter"/>
</dbReference>
<keyword evidence="23 36" id="KW-1133">Transmembrane helix</keyword>
<feature type="binding site" evidence="32">
    <location>
        <position position="421"/>
    </location>
    <ligand>
        <name>ATP</name>
        <dbReference type="ChEBI" id="CHEBI:30616"/>
    </ligand>
</feature>
<evidence type="ECO:0000256" key="7">
    <source>
        <dbReference type="ARBA" id="ARBA00008109"/>
    </source>
</evidence>
<feature type="transmembrane region" description="Helical" evidence="36">
    <location>
        <begin position="79"/>
        <end position="97"/>
    </location>
</feature>
<evidence type="ECO:0000256" key="27">
    <source>
        <dbReference type="ARBA" id="ARBA00034036"/>
    </source>
</evidence>
<dbReference type="FunFam" id="2.70.150.10:FF:000022">
    <property type="entry name" value="Phospholipid-transporting ATPase"/>
    <property type="match status" value="1"/>
</dbReference>
<keyword evidence="26" id="KW-0539">Nucleus</keyword>
<feature type="domain" description="HECT" evidence="37">
    <location>
        <begin position="1960"/>
        <end position="2288"/>
    </location>
</feature>
<dbReference type="Gene3D" id="3.40.50.1000">
    <property type="entry name" value="HAD superfamily/HAD-like"/>
    <property type="match status" value="1"/>
</dbReference>
<feature type="binding site" evidence="32">
    <location>
        <position position="805"/>
    </location>
    <ligand>
        <name>ATP</name>
        <dbReference type="ChEBI" id="CHEBI:30616"/>
    </ligand>
</feature>
<feature type="compositionally biased region" description="Basic and acidic residues" evidence="35">
    <location>
        <begin position="1"/>
        <end position="13"/>
    </location>
</feature>
<dbReference type="GO" id="GO:0140327">
    <property type="term" value="F:flippase activity"/>
    <property type="evidence" value="ECO:0007669"/>
    <property type="project" value="UniProtKB-ARBA"/>
</dbReference>
<feature type="binding site" evidence="32">
    <location>
        <position position="420"/>
    </location>
    <ligand>
        <name>ATP</name>
        <dbReference type="ChEBI" id="CHEBI:30616"/>
    </ligand>
</feature>
<dbReference type="EC" id="7.6.2.1" evidence="8"/>
<evidence type="ECO:0000256" key="1">
    <source>
        <dbReference type="ARBA" id="ARBA00000885"/>
    </source>
</evidence>
<dbReference type="Pfam" id="PF16558">
    <property type="entry name" value="AZUL"/>
    <property type="match status" value="1"/>
</dbReference>
<evidence type="ECO:0000256" key="35">
    <source>
        <dbReference type="SAM" id="MobiDB-lite"/>
    </source>
</evidence>
<feature type="binding site" evidence="32">
    <location>
        <position position="758"/>
    </location>
    <ligand>
        <name>ATP</name>
        <dbReference type="ChEBI" id="CHEBI:30616"/>
    </ligand>
</feature>
<evidence type="ECO:0000256" key="10">
    <source>
        <dbReference type="ARBA" id="ARBA00022490"/>
    </source>
</evidence>
<protein>
    <recommendedName>
        <fullName evidence="28">Ubiquitin-protein ligase E3A</fullName>
        <ecNumber evidence="9">2.3.2.26</ecNumber>
        <ecNumber evidence="8">7.6.2.1</ecNumber>
    </recommendedName>
    <alternativeName>
        <fullName evidence="30">HECT-type ubiquitin transferase E3A</fullName>
    </alternativeName>
    <alternativeName>
        <fullName evidence="29">Oncogenic protein-associated protein E6-AP</fullName>
    </alternativeName>
</protein>
<evidence type="ECO:0000256" key="11">
    <source>
        <dbReference type="ARBA" id="ARBA00022553"/>
    </source>
</evidence>
<keyword evidence="11" id="KW-0597">Phosphoprotein</keyword>
<dbReference type="InterPro" id="IPR008250">
    <property type="entry name" value="ATPase_P-typ_transduc_dom_A_sf"/>
</dbReference>
<dbReference type="Pfam" id="PF16212">
    <property type="entry name" value="PhoLip_ATPase_C"/>
    <property type="match status" value="1"/>
</dbReference>
<feature type="compositionally biased region" description="Basic and acidic residues" evidence="35">
    <location>
        <begin position="1587"/>
        <end position="1599"/>
    </location>
</feature>
<feature type="active site" description="Glycyl thioester intermediate" evidence="34">
    <location>
        <position position="2256"/>
    </location>
</feature>
<dbReference type="GO" id="GO:0008270">
    <property type="term" value="F:zinc ion binding"/>
    <property type="evidence" value="ECO:0007669"/>
    <property type="project" value="UniProtKB-KW"/>
</dbReference>
<feature type="binding site" evidence="32">
    <location>
        <position position="422"/>
    </location>
    <ligand>
        <name>ATP</name>
        <dbReference type="ChEBI" id="CHEBI:30616"/>
    </ligand>
</feature>
<feature type="compositionally biased region" description="Basic and acidic residues" evidence="35">
    <location>
        <begin position="648"/>
        <end position="660"/>
    </location>
</feature>
<dbReference type="EMBL" id="QBIY01013339">
    <property type="protein sequence ID" value="RXN07733.1"/>
    <property type="molecule type" value="Genomic_DNA"/>
</dbReference>
<keyword evidence="13 36" id="KW-0812">Transmembrane</keyword>
<name>A0A498LJP7_LABRO</name>
<dbReference type="GO" id="GO:0006511">
    <property type="term" value="P:ubiquitin-dependent protein catabolic process"/>
    <property type="evidence" value="ECO:0007669"/>
    <property type="project" value="UniProtKB-ARBA"/>
</dbReference>
<feature type="region of interest" description="Disordered" evidence="35">
    <location>
        <begin position="1"/>
        <end position="29"/>
    </location>
</feature>
<evidence type="ECO:0000259" key="37">
    <source>
        <dbReference type="PROSITE" id="PS50237"/>
    </source>
</evidence>
<dbReference type="InterPro" id="IPR036412">
    <property type="entry name" value="HAD-like_sf"/>
</dbReference>
<dbReference type="CDD" id="cd00078">
    <property type="entry name" value="HECTc"/>
    <property type="match status" value="1"/>
</dbReference>
<dbReference type="GO" id="GO:0005634">
    <property type="term" value="C:nucleus"/>
    <property type="evidence" value="ECO:0007669"/>
    <property type="project" value="UniProtKB-SubCell"/>
</dbReference>
<dbReference type="InterPro" id="IPR035983">
    <property type="entry name" value="Hect_E3_ubiquitin_ligase"/>
</dbReference>
<feature type="binding site" evidence="32">
    <location>
        <position position="952"/>
    </location>
    <ligand>
        <name>ATP</name>
        <dbReference type="ChEBI" id="CHEBI:30616"/>
    </ligand>
</feature>
<dbReference type="NCBIfam" id="TIGR01652">
    <property type="entry name" value="ATPase-Plipid"/>
    <property type="match status" value="2"/>
</dbReference>
<evidence type="ECO:0000313" key="38">
    <source>
        <dbReference type="EMBL" id="RXN07733.1"/>
    </source>
</evidence>
<feature type="transmembrane region" description="Helical" evidence="36">
    <location>
        <begin position="103"/>
        <end position="121"/>
    </location>
</feature>
<keyword evidence="20 33" id="KW-0460">Magnesium</keyword>
<comment type="catalytic activity">
    <reaction evidence="1">
        <text>S-ubiquitinyl-[E2 ubiquitin-conjugating enzyme]-L-cysteine + [acceptor protein]-L-lysine = [E2 ubiquitin-conjugating enzyme]-L-cysteine + N(6)-ubiquitinyl-[acceptor protein]-L-lysine.</text>
        <dbReference type="EC" id="2.3.2.26"/>
    </reaction>
</comment>
<dbReference type="InterPro" id="IPR032630">
    <property type="entry name" value="P_typ_ATPase_c"/>
</dbReference>
<evidence type="ECO:0000256" key="28">
    <source>
        <dbReference type="ARBA" id="ARBA00067504"/>
    </source>
</evidence>
<feature type="compositionally biased region" description="Basic residues" evidence="35">
    <location>
        <begin position="14"/>
        <end position="29"/>
    </location>
</feature>
<evidence type="ECO:0000256" key="16">
    <source>
        <dbReference type="ARBA" id="ARBA00022771"/>
    </source>
</evidence>
<comment type="pathway">
    <text evidence="6">Protein modification; protein ubiquitination.</text>
</comment>
<dbReference type="InterPro" id="IPR018303">
    <property type="entry name" value="ATPase_P-typ_P_site"/>
</dbReference>
<dbReference type="FunFam" id="3.40.50.1000:FF:000001">
    <property type="entry name" value="Phospholipid-transporting ATPase IC"/>
    <property type="match status" value="1"/>
</dbReference>
<dbReference type="Gene3D" id="3.30.2410.10">
    <property type="entry name" value="Hect, E3 ligase catalytic domain"/>
    <property type="match status" value="1"/>
</dbReference>
<evidence type="ECO:0000256" key="33">
    <source>
        <dbReference type="PIRSR" id="PIRSR606539-3"/>
    </source>
</evidence>
<dbReference type="Gene3D" id="3.30.2160.10">
    <property type="entry name" value="Hect, E3 ligase catalytic domain"/>
    <property type="match status" value="1"/>
</dbReference>
<comment type="subcellular location">
    <subcellularLocation>
        <location evidence="5">Cytoplasm</location>
    </subcellularLocation>
    <subcellularLocation>
        <location evidence="4">Membrane</location>
        <topology evidence="4">Multi-pass membrane protein</topology>
    </subcellularLocation>
    <subcellularLocation>
        <location evidence="3">Nucleus</location>
    </subcellularLocation>
</comment>
<dbReference type="GO" id="GO:0005783">
    <property type="term" value="C:endoplasmic reticulum"/>
    <property type="evidence" value="ECO:0007669"/>
    <property type="project" value="UniProtKB-ARBA"/>
</dbReference>
<comment type="cofactor">
    <cofactor evidence="2 33">
        <name>Mg(2+)</name>
        <dbReference type="ChEBI" id="CHEBI:18420"/>
    </cofactor>
</comment>
<dbReference type="GO" id="GO:0048511">
    <property type="term" value="P:rhythmic process"/>
    <property type="evidence" value="ECO:0007669"/>
    <property type="project" value="UniProtKB-KW"/>
</dbReference>
<evidence type="ECO:0000256" key="31">
    <source>
        <dbReference type="PIRSR" id="PIRSR606539-1"/>
    </source>
</evidence>
<feature type="binding site" evidence="33">
    <location>
        <position position="420"/>
    </location>
    <ligand>
        <name>Mg(2+)</name>
        <dbReference type="ChEBI" id="CHEBI:18420"/>
    </ligand>
</feature>
<dbReference type="NCBIfam" id="TIGR01494">
    <property type="entry name" value="ATPase_P-type"/>
    <property type="match status" value="1"/>
</dbReference>
<dbReference type="Pfam" id="PF00632">
    <property type="entry name" value="HECT"/>
    <property type="match status" value="1"/>
</dbReference>
<gene>
    <name evidence="38" type="ORF">ROHU_032167</name>
</gene>
<dbReference type="GO" id="GO:0010604">
    <property type="term" value="P:positive regulation of macromolecule metabolic process"/>
    <property type="evidence" value="ECO:0007669"/>
    <property type="project" value="UniProtKB-ARBA"/>
</dbReference>
<keyword evidence="16" id="KW-0863">Zinc-finger</keyword>
<dbReference type="FunFam" id="3.30.2410.10:FF:000003">
    <property type="entry name" value="probable E3 ubiquitin-protein ligase HERC4 isoform X1"/>
    <property type="match status" value="1"/>
</dbReference>
<evidence type="ECO:0000256" key="26">
    <source>
        <dbReference type="ARBA" id="ARBA00023242"/>
    </source>
</evidence>
<feature type="transmembrane region" description="Helical" evidence="36">
    <location>
        <begin position="1089"/>
        <end position="1112"/>
    </location>
</feature>
<evidence type="ECO:0000256" key="9">
    <source>
        <dbReference type="ARBA" id="ARBA00012485"/>
    </source>
</evidence>
<feature type="binding site" evidence="32">
    <location>
        <position position="804"/>
    </location>
    <ligand>
        <name>ATP</name>
        <dbReference type="ChEBI" id="CHEBI:30616"/>
    </ligand>
</feature>
<sequence length="2288" mass="259791">MARETGESGETKSAKVKKHKRRKSKKESKTRIVHANILYDHTKGGDNPNRHYANNKIKTTKYTLLSFLPKNLFEQFHRFANVYFVFIALLNFVPVVNAFQPELALAPVVFILSVTAIKDLWEDYRRHRSDKEINHMDCLVYCRTEKRYVEKYWKEVRVGDFIRLRCNELLPADVLLLSSSDPDRLCHIETATLDGETNLKQRQVVRSFYDLDCEFDPIKYNSVIECEKPNNDLNRFRGYIIHRSGRRDGLYKDNLLLRGCTIRNTEEAVGIVIYAGHETKAMLNNNGPRYKRSKLERQMNVDVFWCVIILLVMCLFSAIGHGLWMFQYGDKRPVFDVLSPEGTDLSPVVSAIYLFLTMIIVFQVLIPISLFVSIEIVKICQVYFIHQDMELYDEETDSHLQCRALNITEDLGQMQYIFSDKTGTLTENKMVFRRCTVAGVEYSHDANARRLAMYQEMDSEEEDCTSHGGTLPRRDSVISHQSGKVVLRSQSTKSHRRTGSRAEAKRASILSKHTAFSSPMEKDITPDPQLMDKVNECSSQMEFMRFHSQPLNQIPPDLCDVFDFFIALTICNTVVVSSPNQPRQKVRRYELKSPVKTIEDFIKRFTPSRLTSGSNSSSSSSLATNRSSSHKVGCSMLSSPSAESTLTKLHEEKRPEHDLQHAFSPVPPNFDKTKALAQDECELRYEAESPDEAALVYAARAYKCALVGRLPDQVTVELPHLGKLSFELLHTLGFDSTRKRMSVVVKHPLTEQITVYTKGADSVIMDLIRPATGATGIEDRLQDGVPETIASLRKAGLQIWVLTGDKQETAINIAYACKLLDPEEEIITLNAESQEACAALLENSLHYIQAKFLCNPRPDPQVARDYAGIHFSSPASSGHSSPFLVHRLGLVIDGRTLAYALDKSLEDKFLAVARSCRSVLCCRSTPLQKSMVVKLVRNKLKVMTLAIGDGANDVSMIQVADVGVGISGQEGMQAVMASDFALPRFRYLQKLLLVHGHWCYSRLANMILYFFYKNAMFVALIFWYQFYCGFSGSAMVDQWYLIFFNLMFSAFPQLITGTLDKDVSAETLQELPQLYMNGQNSEEYKPYMFWMNMIDAFYQSLICFFIPYFAYVDSDVDLFTWGTPITTLALFTILLHLGIETKTWTWMNWVSIGFSIALFFTVALCYNASCPTCFSPSNTYWTMQRLLGDPMFYLLCVVTPIAALLPRYFYRACQGTLFPNPVHVGRQLDTLPMDMRRIFLSQSQMKLGSLGSLFPPRAPFFPLCRPFQKDYRPRVKQTHMSSTKQKEKTISSPIPSKSMEMRDTPLSSKNSDNHITLNFRMQEKVQSCTQGADSTLSENLYFVKEPSSPITGTLPYTKDTPLSRTILESTGLEAPLSPTDLSQIGMCQYLDPSECPKALAFFSFTKGLKCSGPPSFSHGLSPDVANVAVGLWKRAAAKHLIERYYHQLTEGCGNEACTNEACGSSPGFQRMDNNAAAIKALELYKNNAKLCDPHPSKKGASSAFPENSAKGAHNFSACSNGKMNHKDLQPSREDFRDLNYLTEEKVYEILSLCSETEDYSPLIRVIGRVFSSAESLVQSFRKAKQHTKEELKSLQAKDEDKDEDEKETASGSSTAMEVEPEASASSGDGSSHGENNVQKLGPVEVSVDIEAVRRVYDRLLSNEKIEAAFLNALVYLSPNVECDLTYHNVYAADSNYLNVFIIVMENSNLHSPEYLEIALPQFCKAMSKLPLPALAKLARLWSQYGADQIRRLVETFQQLITYTVISNEFSSENLVNEDDGVVAATKCLKIVYYANVLGGDLDMDHNEEDDDEPIPESSELTLQELLGEERRNKKGPRVDPLETELGIRASDCRKPLIPFEEFINEPLNEVLEMDKDYTFFKVETESKFSFMTCPFILNAVTKNLGLYYDNRIRMYSERRITALYSLVQGQQLNPYLRLKVRRDHIIDDALVRLEMIAMENPADLKKQLYVEFEGEQGVDEGGVSKEFFQLVVEEIFNPDIGMFTYDESTKLFWFNPSSFENEGQFTLIGIVLGLAIYNNCILDVHFPMVIYRKLMGKKGTFRDLTDSHPVLYQSLKDLLEYEGNVEEDMMITFQISQTDLFGNPLMYDLKEGGDKIPVTNENRKDFVALYAEYMLNKSVEKQFKAFRRGFHMVTNESPLKYLFRPEEIELLICGSRNLDFLALEESTEYDGGYNKDSRIIKDFWETVHSFEQEQKRLFLQFTTGTDRAPVGGLGKLKMIIAKNGPDSDRLPTSHTCFNVLLLPEYSTKEKLKERLLKAITYAKGFGML</sequence>
<evidence type="ECO:0000256" key="20">
    <source>
        <dbReference type="ARBA" id="ARBA00022842"/>
    </source>
</evidence>
<feature type="compositionally biased region" description="Polar residues" evidence="35">
    <location>
        <begin position="636"/>
        <end position="647"/>
    </location>
</feature>
<dbReference type="PROSITE" id="PS50237">
    <property type="entry name" value="HECT"/>
    <property type="match status" value="1"/>
</dbReference>
<keyword evidence="10" id="KW-0963">Cytoplasm</keyword>
<evidence type="ECO:0000256" key="23">
    <source>
        <dbReference type="ARBA" id="ARBA00022989"/>
    </source>
</evidence>
<dbReference type="InterPro" id="IPR032631">
    <property type="entry name" value="P-type_ATPase_N"/>
</dbReference>
<keyword evidence="14 33" id="KW-0479">Metal-binding</keyword>
<reference evidence="38 39" key="1">
    <citation type="submission" date="2018-03" db="EMBL/GenBank/DDBJ databases">
        <title>Draft genome sequence of Rohu Carp (Labeo rohita).</title>
        <authorList>
            <person name="Das P."/>
            <person name="Kushwaha B."/>
            <person name="Joshi C.G."/>
            <person name="Kumar D."/>
            <person name="Nagpure N.S."/>
            <person name="Sahoo L."/>
            <person name="Das S.P."/>
            <person name="Bit A."/>
            <person name="Patnaik S."/>
            <person name="Meher P.K."/>
            <person name="Jayasankar P."/>
            <person name="Koringa P.G."/>
            <person name="Patel N.V."/>
            <person name="Hinsu A.T."/>
            <person name="Kumar R."/>
            <person name="Pandey M."/>
            <person name="Agarwal S."/>
            <person name="Srivastava S."/>
            <person name="Singh M."/>
            <person name="Iquebal M.A."/>
            <person name="Jaiswal S."/>
            <person name="Angadi U.B."/>
            <person name="Kumar N."/>
            <person name="Raza M."/>
            <person name="Shah T.M."/>
            <person name="Rai A."/>
            <person name="Jena J.K."/>
        </authorList>
    </citation>
    <scope>NUCLEOTIDE SEQUENCE [LARGE SCALE GENOMIC DNA]</scope>
    <source>
        <strain evidence="38">DASCIFA01</strain>
        <tissue evidence="38">Testis</tissue>
    </source>
</reference>
<dbReference type="GO" id="GO:0016567">
    <property type="term" value="P:protein ubiquitination"/>
    <property type="evidence" value="ECO:0007669"/>
    <property type="project" value="UniProtKB-ARBA"/>
</dbReference>
<dbReference type="Gene3D" id="6.10.130.10">
    <property type="entry name" value="Ubiquitin-protein ligase E3A, N-terminal zinc-binding domain (AZUL)"/>
    <property type="match status" value="1"/>
</dbReference>
<evidence type="ECO:0000256" key="32">
    <source>
        <dbReference type="PIRSR" id="PIRSR606539-2"/>
    </source>
</evidence>
<evidence type="ECO:0000256" key="3">
    <source>
        <dbReference type="ARBA" id="ARBA00004123"/>
    </source>
</evidence>
<dbReference type="InterPro" id="IPR023299">
    <property type="entry name" value="ATPase_P-typ_cyto_dom_N"/>
</dbReference>
<evidence type="ECO:0000256" key="25">
    <source>
        <dbReference type="ARBA" id="ARBA00023136"/>
    </source>
</evidence>
<evidence type="ECO:0000256" key="5">
    <source>
        <dbReference type="ARBA" id="ARBA00004496"/>
    </source>
</evidence>
<dbReference type="GO" id="GO:0016874">
    <property type="term" value="F:ligase activity"/>
    <property type="evidence" value="ECO:0007669"/>
    <property type="project" value="UniProtKB-KW"/>
</dbReference>
<feature type="binding site" evidence="33">
    <location>
        <position position="953"/>
    </location>
    <ligand>
        <name>Mg(2+)</name>
        <dbReference type="ChEBI" id="CHEBI:18420"/>
    </ligand>
</feature>
<feature type="transmembrane region" description="Helical" evidence="36">
    <location>
        <begin position="1007"/>
        <end position="1027"/>
    </location>
</feature>
<feature type="binding site" evidence="32">
    <location>
        <position position="692"/>
    </location>
    <ligand>
        <name>ATP</name>
        <dbReference type="ChEBI" id="CHEBI:30616"/>
    </ligand>
</feature>
<feature type="transmembrane region" description="Helical" evidence="36">
    <location>
        <begin position="1118"/>
        <end position="1137"/>
    </location>
</feature>
<feature type="region of interest" description="Disordered" evidence="35">
    <location>
        <begin position="1276"/>
        <end position="1310"/>
    </location>
</feature>
<feature type="compositionally biased region" description="Low complexity" evidence="35">
    <location>
        <begin position="609"/>
        <end position="627"/>
    </location>
</feature>
<dbReference type="FunFam" id="3.30.2160.10:FF:000004">
    <property type="entry name" value="probable E3 ubiquitin-protein ligase HERC4 isoform X1"/>
    <property type="match status" value="1"/>
</dbReference>
<evidence type="ECO:0000256" key="36">
    <source>
        <dbReference type="SAM" id="Phobius"/>
    </source>
</evidence>
<comment type="similarity">
    <text evidence="7">Belongs to the cation transport ATPase (P-type) (TC 3.A.3) family. Type IV subfamily.</text>
</comment>
<dbReference type="GO" id="GO:0000502">
    <property type="term" value="C:proteasome complex"/>
    <property type="evidence" value="ECO:0007669"/>
    <property type="project" value="UniProtKB-KW"/>
</dbReference>
<dbReference type="Gene3D" id="2.70.150.10">
    <property type="entry name" value="Calcium-transporting ATPase, cytoplasmic transduction domain A"/>
    <property type="match status" value="1"/>
</dbReference>
<dbReference type="GO" id="GO:0042752">
    <property type="term" value="P:regulation of circadian rhythm"/>
    <property type="evidence" value="ECO:0007669"/>
    <property type="project" value="UniProtKB-ARBA"/>
</dbReference>
<dbReference type="InterPro" id="IPR032353">
    <property type="entry name" value="AZUL"/>
</dbReference>
<dbReference type="GO" id="GO:0000287">
    <property type="term" value="F:magnesium ion binding"/>
    <property type="evidence" value="ECO:0007669"/>
    <property type="project" value="InterPro"/>
</dbReference>
<dbReference type="SMART" id="SM00119">
    <property type="entry name" value="HECTc"/>
    <property type="match status" value="1"/>
</dbReference>
<evidence type="ECO:0000256" key="15">
    <source>
        <dbReference type="ARBA" id="ARBA00022741"/>
    </source>
</evidence>
<feature type="transmembrane region" description="Helical" evidence="36">
    <location>
        <begin position="348"/>
        <end position="372"/>
    </location>
</feature>
<dbReference type="GO" id="GO:0016887">
    <property type="term" value="F:ATP hydrolysis activity"/>
    <property type="evidence" value="ECO:0007669"/>
    <property type="project" value="InterPro"/>
</dbReference>
<dbReference type="EC" id="2.3.2.26" evidence="9"/>
<feature type="binding site" evidence="32">
    <location>
        <position position="734"/>
    </location>
    <ligand>
        <name>ATP</name>
        <dbReference type="ChEBI" id="CHEBI:30616"/>
    </ligand>
</feature>
<dbReference type="InterPro" id="IPR023298">
    <property type="entry name" value="ATPase_P-typ_TM_dom_sf"/>
</dbReference>
<dbReference type="InterPro" id="IPR001757">
    <property type="entry name" value="P_typ_ATPase"/>
</dbReference>
<dbReference type="Pfam" id="PF16209">
    <property type="entry name" value="PhoLip_ATPase_N"/>
    <property type="match status" value="1"/>
</dbReference>
<keyword evidence="25 36" id="KW-0472">Membrane</keyword>
<evidence type="ECO:0000256" key="13">
    <source>
        <dbReference type="ARBA" id="ARBA00022692"/>
    </source>
</evidence>
<dbReference type="Proteomes" id="UP000290572">
    <property type="component" value="Unassembled WGS sequence"/>
</dbReference>
<dbReference type="PANTHER" id="PTHR24092:SF81">
    <property type="entry name" value="PHOSPHOLIPID-TRANSPORTING ATPASE VA"/>
    <property type="match status" value="1"/>
</dbReference>
<comment type="catalytic activity">
    <reaction evidence="27">
        <text>ATP + H2O + phospholipidSide 1 = ADP + phosphate + phospholipidSide 2.</text>
        <dbReference type="EC" id="7.6.2.1"/>
    </reaction>
</comment>
<keyword evidence="21" id="KW-0647">Proteasome</keyword>
<evidence type="ECO:0000256" key="34">
    <source>
        <dbReference type="PROSITE-ProRule" id="PRU00104"/>
    </source>
</evidence>
<keyword evidence="24" id="KW-0090">Biological rhythms</keyword>
<accession>A0A498LJP7</accession>
<evidence type="ECO:0000256" key="8">
    <source>
        <dbReference type="ARBA" id="ARBA00012189"/>
    </source>
</evidence>
<evidence type="ECO:0000256" key="21">
    <source>
        <dbReference type="ARBA" id="ARBA00022942"/>
    </source>
</evidence>
<dbReference type="FunFam" id="3.40.1110.10:FF:000109">
    <property type="entry name" value="Phospholipid-transporting ATPase"/>
    <property type="match status" value="1"/>
</dbReference>
<dbReference type="GO" id="GO:0080090">
    <property type="term" value="P:regulation of primary metabolic process"/>
    <property type="evidence" value="ECO:0007669"/>
    <property type="project" value="UniProtKB-ARBA"/>
</dbReference>
<evidence type="ECO:0000256" key="4">
    <source>
        <dbReference type="ARBA" id="ARBA00004141"/>
    </source>
</evidence>
<evidence type="ECO:0000256" key="2">
    <source>
        <dbReference type="ARBA" id="ARBA00001946"/>
    </source>
</evidence>
<dbReference type="Pfam" id="PF13246">
    <property type="entry name" value="Cation_ATPase"/>
    <property type="match status" value="1"/>
</dbReference>
<evidence type="ECO:0000313" key="39">
    <source>
        <dbReference type="Proteomes" id="UP000290572"/>
    </source>
</evidence>
<dbReference type="PRINTS" id="PR00119">
    <property type="entry name" value="CATATPASE"/>
</dbReference>
<evidence type="ECO:0000256" key="24">
    <source>
        <dbReference type="ARBA" id="ARBA00023108"/>
    </source>
</evidence>
<dbReference type="GO" id="GO:0005524">
    <property type="term" value="F:ATP binding"/>
    <property type="evidence" value="ECO:0007669"/>
    <property type="project" value="UniProtKB-KW"/>
</dbReference>
<dbReference type="Gene3D" id="3.90.1750.10">
    <property type="entry name" value="Hect, E3 ligase catalytic domains"/>
    <property type="match status" value="1"/>
</dbReference>
<evidence type="ECO:0000256" key="12">
    <source>
        <dbReference type="ARBA" id="ARBA00022679"/>
    </source>
</evidence>
<dbReference type="GO" id="GO:0061630">
    <property type="term" value="F:ubiquitin protein ligase activity"/>
    <property type="evidence" value="ECO:0007669"/>
    <property type="project" value="UniProtKB-EC"/>
</dbReference>